<dbReference type="HOGENOM" id="CLU_849146_0_0_0"/>
<accession>B8G941</accession>
<dbReference type="OrthoDB" id="3806873at2"/>
<dbReference type="KEGG" id="cag:Cagg_3476"/>
<dbReference type="AlphaFoldDB" id="B8G941"/>
<dbReference type="EMBL" id="CP001337">
    <property type="protein sequence ID" value="ACL26316.1"/>
    <property type="molecule type" value="Genomic_DNA"/>
</dbReference>
<evidence type="ECO:0000313" key="2">
    <source>
        <dbReference type="EMBL" id="ACL26316.1"/>
    </source>
</evidence>
<dbReference type="RefSeq" id="WP_015942163.1">
    <property type="nucleotide sequence ID" value="NC_011831.1"/>
</dbReference>
<reference evidence="2" key="1">
    <citation type="submission" date="2008-12" db="EMBL/GenBank/DDBJ databases">
        <title>Complete sequence of Chloroflexus aggregans DSM 9485.</title>
        <authorList>
            <consortium name="US DOE Joint Genome Institute"/>
            <person name="Lucas S."/>
            <person name="Copeland A."/>
            <person name="Lapidus A."/>
            <person name="Glavina del Rio T."/>
            <person name="Dalin E."/>
            <person name="Tice H."/>
            <person name="Pitluck S."/>
            <person name="Foster B."/>
            <person name="Larimer F."/>
            <person name="Land M."/>
            <person name="Hauser L."/>
            <person name="Kyrpides N."/>
            <person name="Mikhailova N."/>
            <person name="Bryant D."/>
            <person name="Richardson P."/>
        </authorList>
    </citation>
    <scope>NUCLEOTIDE SEQUENCE</scope>
    <source>
        <strain evidence="2">DSM 9485</strain>
    </source>
</reference>
<sequence>MIISDFRHLNQTVSPAATELGEAWQRTLSRLGDYTAIVVRALNLRPQAATLYRQTERHVLVRLTLPTEHVVLRISPEDDLAAHVAFLRGMALEGIPGTRIIQRDLSKAAVPFAYTLESFVAGQTADTLHDDHLLHSIARQAGRALRRLHRQRMPGAGRPTVSGRWPRLSWRHVLMAIGQRLASPPTPQLIFQAEEVAVLQAIVHDRLLDCATPVLIHGNFGPQAVRCTVGGQYVHLEALEEPGWFISGDGLFDVALGMCAHLPTAWREGLYEGYCSAGVLNDSERERLQMLRLLACAWSACDRYARGLPHEADLEEAQRLMRAIIVADAKYLSAQ</sequence>
<dbReference type="InterPro" id="IPR002575">
    <property type="entry name" value="Aminoglycoside_PTrfase"/>
</dbReference>
<dbReference type="Proteomes" id="UP000002508">
    <property type="component" value="Chromosome"/>
</dbReference>
<dbReference type="InterPro" id="IPR011009">
    <property type="entry name" value="Kinase-like_dom_sf"/>
</dbReference>
<keyword evidence="3" id="KW-1185">Reference proteome</keyword>
<gene>
    <name evidence="2" type="ordered locus">Cagg_3476</name>
</gene>
<name>B8G941_CHLAD</name>
<evidence type="ECO:0000259" key="1">
    <source>
        <dbReference type="Pfam" id="PF01636"/>
    </source>
</evidence>
<evidence type="ECO:0000313" key="3">
    <source>
        <dbReference type="Proteomes" id="UP000002508"/>
    </source>
</evidence>
<protein>
    <recommendedName>
        <fullName evidence="1">Aminoglycoside phosphotransferase domain-containing protein</fullName>
    </recommendedName>
</protein>
<organism evidence="2 3">
    <name type="scientific">Chloroflexus aggregans (strain MD-66 / DSM 9485)</name>
    <dbReference type="NCBI Taxonomy" id="326427"/>
    <lineage>
        <taxon>Bacteria</taxon>
        <taxon>Bacillati</taxon>
        <taxon>Chloroflexota</taxon>
        <taxon>Chloroflexia</taxon>
        <taxon>Chloroflexales</taxon>
        <taxon>Chloroflexineae</taxon>
        <taxon>Chloroflexaceae</taxon>
        <taxon>Chloroflexus</taxon>
    </lineage>
</organism>
<dbReference type="STRING" id="326427.Cagg_3476"/>
<feature type="domain" description="Aminoglycoside phosphotransferase" evidence="1">
    <location>
        <begin position="62"/>
        <end position="222"/>
    </location>
</feature>
<dbReference type="Pfam" id="PF01636">
    <property type="entry name" value="APH"/>
    <property type="match status" value="1"/>
</dbReference>
<dbReference type="SUPFAM" id="SSF56112">
    <property type="entry name" value="Protein kinase-like (PK-like)"/>
    <property type="match status" value="1"/>
</dbReference>
<proteinExistence type="predicted"/>
<dbReference type="eggNOG" id="COG2334">
    <property type="taxonomic scope" value="Bacteria"/>
</dbReference>